<dbReference type="Pfam" id="PF08239">
    <property type="entry name" value="SH3_3"/>
    <property type="match status" value="1"/>
</dbReference>
<evidence type="ECO:0000259" key="5">
    <source>
        <dbReference type="SMART" id="SM00644"/>
    </source>
</evidence>
<dbReference type="EC" id="3.5.1.28" evidence="2"/>
<evidence type="ECO:0000256" key="2">
    <source>
        <dbReference type="ARBA" id="ARBA00011901"/>
    </source>
</evidence>
<organism evidence="6 7">
    <name type="scientific">Chitinophaga agrisoli</name>
    <dbReference type="NCBI Taxonomy" id="2607653"/>
    <lineage>
        <taxon>Bacteria</taxon>
        <taxon>Pseudomonadati</taxon>
        <taxon>Bacteroidota</taxon>
        <taxon>Chitinophagia</taxon>
        <taxon>Chitinophagales</taxon>
        <taxon>Chitinophagaceae</taxon>
        <taxon>Chitinophaga</taxon>
    </lineage>
</organism>
<dbReference type="AlphaFoldDB" id="A0A5B2VIR4"/>
<dbReference type="Gene3D" id="2.30.30.40">
    <property type="entry name" value="SH3 Domains"/>
    <property type="match status" value="1"/>
</dbReference>
<evidence type="ECO:0000256" key="1">
    <source>
        <dbReference type="ARBA" id="ARBA00001561"/>
    </source>
</evidence>
<comment type="caution">
    <text evidence="6">The sequence shown here is derived from an EMBL/GenBank/DDBJ whole genome shotgun (WGS) entry which is preliminary data.</text>
</comment>
<evidence type="ECO:0000313" key="7">
    <source>
        <dbReference type="Proteomes" id="UP000324611"/>
    </source>
</evidence>
<dbReference type="SUPFAM" id="SSF55846">
    <property type="entry name" value="N-acetylmuramoyl-L-alanine amidase-like"/>
    <property type="match status" value="1"/>
</dbReference>
<dbReference type="GO" id="GO:0008745">
    <property type="term" value="F:N-acetylmuramoyl-L-alanine amidase activity"/>
    <property type="evidence" value="ECO:0007669"/>
    <property type="project" value="UniProtKB-EC"/>
</dbReference>
<dbReference type="Proteomes" id="UP000324611">
    <property type="component" value="Unassembled WGS sequence"/>
</dbReference>
<evidence type="ECO:0000256" key="4">
    <source>
        <dbReference type="ARBA" id="ARBA00023316"/>
    </source>
</evidence>
<keyword evidence="3" id="KW-0378">Hydrolase</keyword>
<evidence type="ECO:0000313" key="6">
    <source>
        <dbReference type="EMBL" id="KAA2238951.1"/>
    </source>
</evidence>
<sequence length="318" mass="35592">MKMTNLITIDNPLKKPLPQMKIVDHWLQADTPQEKVRVSPSQNARPPIDPDYLILHYTATDTAADAINWFMNTQSNPDRIAAHIVLDYDGTITQLIPFNCRANHAGYSIWDGASEFNYHSIGIEIVNPGYVEKMDDGSYRRAKGKVNGKMVYKTYPASSASSIVAAQHKHRFWNAKDNQHWFVFPPAQLEALYTLSKTLIDKYQLITALGHDDIAAGRKPDPGPAFPWDTFRTRLNGTASPIGKVFVTNQHGVNFRSSHSTTSTVIKTLSQGYEVGLIETNGQWSKVYLVQKQTEVVDNGRSVKVVGWIHSSLLTPKA</sequence>
<gene>
    <name evidence="6" type="ORF">F0L74_22310</name>
</gene>
<evidence type="ECO:0000256" key="3">
    <source>
        <dbReference type="ARBA" id="ARBA00022801"/>
    </source>
</evidence>
<dbReference type="Gene3D" id="3.40.80.10">
    <property type="entry name" value="Peptidoglycan recognition protein-like"/>
    <property type="match status" value="1"/>
</dbReference>
<dbReference type="GO" id="GO:0009254">
    <property type="term" value="P:peptidoglycan turnover"/>
    <property type="evidence" value="ECO:0007669"/>
    <property type="project" value="TreeGrafter"/>
</dbReference>
<keyword evidence="7" id="KW-1185">Reference proteome</keyword>
<dbReference type="Pfam" id="PF01510">
    <property type="entry name" value="Amidase_2"/>
    <property type="match status" value="1"/>
</dbReference>
<dbReference type="SMART" id="SM00644">
    <property type="entry name" value="Ami_2"/>
    <property type="match status" value="1"/>
</dbReference>
<dbReference type="GO" id="GO:0009253">
    <property type="term" value="P:peptidoglycan catabolic process"/>
    <property type="evidence" value="ECO:0007669"/>
    <property type="project" value="InterPro"/>
</dbReference>
<dbReference type="PANTHER" id="PTHR30417:SF1">
    <property type="entry name" value="N-ACETYLMURAMOYL-L-ALANINE AMIDASE AMID"/>
    <property type="match status" value="1"/>
</dbReference>
<dbReference type="EMBL" id="VUOC01000004">
    <property type="protein sequence ID" value="KAA2238951.1"/>
    <property type="molecule type" value="Genomic_DNA"/>
</dbReference>
<keyword evidence="4" id="KW-0961">Cell wall biogenesis/degradation</keyword>
<dbReference type="GO" id="GO:0071555">
    <property type="term" value="P:cell wall organization"/>
    <property type="evidence" value="ECO:0007669"/>
    <property type="project" value="UniProtKB-KW"/>
</dbReference>
<dbReference type="PANTHER" id="PTHR30417">
    <property type="entry name" value="N-ACETYLMURAMOYL-L-ALANINE AMIDASE AMID"/>
    <property type="match status" value="1"/>
</dbReference>
<feature type="domain" description="N-acetylmuramoyl-L-alanine amidase" evidence="5">
    <location>
        <begin position="39"/>
        <end position="223"/>
    </location>
</feature>
<dbReference type="InterPro" id="IPR051206">
    <property type="entry name" value="NAMLAA_amidase_2"/>
</dbReference>
<dbReference type="InterPro" id="IPR002502">
    <property type="entry name" value="Amidase_domain"/>
</dbReference>
<dbReference type="InterPro" id="IPR003646">
    <property type="entry name" value="SH3-like_bac-type"/>
</dbReference>
<name>A0A5B2VIR4_9BACT</name>
<protein>
    <recommendedName>
        <fullName evidence="2">N-acetylmuramoyl-L-alanine amidase</fullName>
        <ecNumber evidence="2">3.5.1.28</ecNumber>
    </recommendedName>
</protein>
<dbReference type="CDD" id="cd06583">
    <property type="entry name" value="PGRP"/>
    <property type="match status" value="1"/>
</dbReference>
<comment type="catalytic activity">
    <reaction evidence="1">
        <text>Hydrolyzes the link between N-acetylmuramoyl residues and L-amino acid residues in certain cell-wall glycopeptides.</text>
        <dbReference type="EC" id="3.5.1.28"/>
    </reaction>
</comment>
<reference evidence="6 7" key="2">
    <citation type="submission" date="2019-09" db="EMBL/GenBank/DDBJ databases">
        <authorList>
            <person name="Jin C."/>
        </authorList>
    </citation>
    <scope>NUCLEOTIDE SEQUENCE [LARGE SCALE GENOMIC DNA]</scope>
    <source>
        <strain evidence="6 7">BN140078</strain>
    </source>
</reference>
<accession>A0A5B2VIR4</accession>
<dbReference type="InterPro" id="IPR036505">
    <property type="entry name" value="Amidase/PGRP_sf"/>
</dbReference>
<proteinExistence type="predicted"/>
<reference evidence="6 7" key="1">
    <citation type="submission" date="2019-09" db="EMBL/GenBank/DDBJ databases">
        <title>Chitinophaga ginsengihumi sp. nov., isolated from soil of ginseng rhizosphere.</title>
        <authorList>
            <person name="Lee J."/>
        </authorList>
    </citation>
    <scope>NUCLEOTIDE SEQUENCE [LARGE SCALE GENOMIC DNA]</scope>
    <source>
        <strain evidence="6 7">BN140078</strain>
    </source>
</reference>